<feature type="transmembrane region" description="Helical" evidence="1">
    <location>
        <begin position="21"/>
        <end position="40"/>
    </location>
</feature>
<sequence>MDSVSLIILIRPFFQKIFSDLFYSFKTGITLATGVLLSMIKSK</sequence>
<reference evidence="2 3" key="1">
    <citation type="submission" date="2012-09" db="EMBL/GenBank/DDBJ databases">
        <authorList>
            <person name="Harkins D.M."/>
            <person name="Durkin A.S."/>
            <person name="Brinkac L.M."/>
            <person name="Selengut J.D."/>
            <person name="Sanka R."/>
            <person name="DePew J."/>
            <person name="Purushe J."/>
            <person name="Chanthongthip A."/>
            <person name="Lattana O."/>
            <person name="Phetsouvanh R."/>
            <person name="Newton P.N."/>
            <person name="Vinetz J.M."/>
            <person name="Sutton G.G."/>
            <person name="Nelson W.C."/>
            <person name="Fouts D.E."/>
        </authorList>
    </citation>
    <scope>NUCLEOTIDE SEQUENCE [LARGE SCALE GENOMIC DNA]</scope>
    <source>
        <strain evidence="2 3">UI 12621</strain>
    </source>
</reference>
<evidence type="ECO:0000256" key="1">
    <source>
        <dbReference type="SAM" id="Phobius"/>
    </source>
</evidence>
<organism evidence="2 3">
    <name type="scientific">Leptospira interrogans str. UI 12621</name>
    <dbReference type="NCBI Taxonomy" id="1049937"/>
    <lineage>
        <taxon>Bacteria</taxon>
        <taxon>Pseudomonadati</taxon>
        <taxon>Spirochaetota</taxon>
        <taxon>Spirochaetia</taxon>
        <taxon>Leptospirales</taxon>
        <taxon>Leptospiraceae</taxon>
        <taxon>Leptospira</taxon>
    </lineage>
</organism>
<dbReference type="Proteomes" id="UP000006324">
    <property type="component" value="Unassembled WGS sequence"/>
</dbReference>
<evidence type="ECO:0000313" key="2">
    <source>
        <dbReference type="EMBL" id="EKO24741.1"/>
    </source>
</evidence>
<keyword evidence="1" id="KW-0472">Membrane</keyword>
<gene>
    <name evidence="2" type="ORF">LEP1GSC104_4490</name>
</gene>
<proteinExistence type="predicted"/>
<protein>
    <submittedName>
        <fullName evidence="2">Uncharacterized protein</fullName>
    </submittedName>
</protein>
<keyword evidence="1" id="KW-0812">Transmembrane</keyword>
<name>A0A0F6H906_LEPIR</name>
<comment type="caution">
    <text evidence="2">The sequence shown here is derived from an EMBL/GenBank/DDBJ whole genome shotgun (WGS) entry which is preliminary data.</text>
</comment>
<dbReference type="AlphaFoldDB" id="A0A0F6H906"/>
<evidence type="ECO:0000313" key="3">
    <source>
        <dbReference type="Proteomes" id="UP000006324"/>
    </source>
</evidence>
<accession>A0A0F6H906</accession>
<keyword evidence="1" id="KW-1133">Transmembrane helix</keyword>
<dbReference type="EMBL" id="AHNQ02000029">
    <property type="protein sequence ID" value="EKO24741.1"/>
    <property type="molecule type" value="Genomic_DNA"/>
</dbReference>